<name>A0A1B7N6D0_9AGAM</name>
<dbReference type="EMBL" id="KV448213">
    <property type="protein sequence ID" value="OAX40403.1"/>
    <property type="molecule type" value="Genomic_DNA"/>
</dbReference>
<evidence type="ECO:0000313" key="2">
    <source>
        <dbReference type="Proteomes" id="UP000092154"/>
    </source>
</evidence>
<keyword evidence="2" id="KW-1185">Reference proteome</keyword>
<reference evidence="1 2" key="1">
    <citation type="submission" date="2016-06" db="EMBL/GenBank/DDBJ databases">
        <title>Comparative genomics of the ectomycorrhizal sister species Rhizopogon vinicolor and Rhizopogon vesiculosus (Basidiomycota: Boletales) reveals a divergence of the mating type B locus.</title>
        <authorList>
            <consortium name="DOE Joint Genome Institute"/>
            <person name="Mujic A.B."/>
            <person name="Kuo A."/>
            <person name="Tritt A."/>
            <person name="Lipzen A."/>
            <person name="Chen C."/>
            <person name="Johnson J."/>
            <person name="Sharma A."/>
            <person name="Barry K."/>
            <person name="Grigoriev I.V."/>
            <person name="Spatafora J.W."/>
        </authorList>
    </citation>
    <scope>NUCLEOTIDE SEQUENCE [LARGE SCALE GENOMIC DNA]</scope>
    <source>
        <strain evidence="1 2">AM-OR11-026</strain>
    </source>
</reference>
<proteinExistence type="predicted"/>
<accession>A0A1B7N6D0</accession>
<evidence type="ECO:0000313" key="1">
    <source>
        <dbReference type="EMBL" id="OAX40403.1"/>
    </source>
</evidence>
<organism evidence="1 2">
    <name type="scientific">Rhizopogon vinicolor AM-OR11-026</name>
    <dbReference type="NCBI Taxonomy" id="1314800"/>
    <lineage>
        <taxon>Eukaryota</taxon>
        <taxon>Fungi</taxon>
        <taxon>Dikarya</taxon>
        <taxon>Basidiomycota</taxon>
        <taxon>Agaricomycotina</taxon>
        <taxon>Agaricomycetes</taxon>
        <taxon>Agaricomycetidae</taxon>
        <taxon>Boletales</taxon>
        <taxon>Suillineae</taxon>
        <taxon>Rhizopogonaceae</taxon>
        <taxon>Rhizopogon</taxon>
    </lineage>
</organism>
<dbReference type="InParanoid" id="A0A1B7N6D0"/>
<protein>
    <submittedName>
        <fullName evidence="1">Uncharacterized protein</fullName>
    </submittedName>
</protein>
<gene>
    <name evidence="1" type="ORF">K503DRAFT_619692</name>
</gene>
<dbReference type="AlphaFoldDB" id="A0A1B7N6D0"/>
<dbReference type="Proteomes" id="UP000092154">
    <property type="component" value="Unassembled WGS sequence"/>
</dbReference>
<sequence length="76" mass="8295">MIAPGAFLMASFHVVPPHDSASAVQHRTRKEAIGIIGQRDAIEETETVQHTFWLKVFLRRTPVDKSPASRGSAKGG</sequence>